<dbReference type="AlphaFoldDB" id="A0A401GTH8"/>
<gene>
    <name evidence="3" type="ORF">SCP_0800340</name>
</gene>
<accession>A0A401GTH8</accession>
<keyword evidence="2" id="KW-0472">Membrane</keyword>
<dbReference type="EMBL" id="BFAD01000008">
    <property type="protein sequence ID" value="GBE85517.1"/>
    <property type="molecule type" value="Genomic_DNA"/>
</dbReference>
<organism evidence="3 4">
    <name type="scientific">Sparassis crispa</name>
    <dbReference type="NCBI Taxonomy" id="139825"/>
    <lineage>
        <taxon>Eukaryota</taxon>
        <taxon>Fungi</taxon>
        <taxon>Dikarya</taxon>
        <taxon>Basidiomycota</taxon>
        <taxon>Agaricomycotina</taxon>
        <taxon>Agaricomycetes</taxon>
        <taxon>Polyporales</taxon>
        <taxon>Sparassidaceae</taxon>
        <taxon>Sparassis</taxon>
    </lineage>
</organism>
<feature type="compositionally biased region" description="Low complexity" evidence="1">
    <location>
        <begin position="302"/>
        <end position="324"/>
    </location>
</feature>
<feature type="compositionally biased region" description="Low complexity" evidence="1">
    <location>
        <begin position="153"/>
        <end position="175"/>
    </location>
</feature>
<dbReference type="Proteomes" id="UP000287166">
    <property type="component" value="Unassembled WGS sequence"/>
</dbReference>
<evidence type="ECO:0000313" key="3">
    <source>
        <dbReference type="EMBL" id="GBE85517.1"/>
    </source>
</evidence>
<dbReference type="InParanoid" id="A0A401GTH8"/>
<reference evidence="3 4" key="1">
    <citation type="journal article" date="2018" name="Sci. Rep.">
        <title>Genome sequence of the cauliflower mushroom Sparassis crispa (Hanabiratake) and its association with beneficial usage.</title>
        <authorList>
            <person name="Kiyama R."/>
            <person name="Furutani Y."/>
            <person name="Kawaguchi K."/>
            <person name="Nakanishi T."/>
        </authorList>
    </citation>
    <scope>NUCLEOTIDE SEQUENCE [LARGE SCALE GENOMIC DNA]</scope>
</reference>
<feature type="region of interest" description="Disordered" evidence="1">
    <location>
        <begin position="153"/>
        <end position="176"/>
    </location>
</feature>
<dbReference type="GeneID" id="38782434"/>
<feature type="region of interest" description="Disordered" evidence="1">
    <location>
        <begin position="362"/>
        <end position="386"/>
    </location>
</feature>
<sequence length="415" mass="43958">MSTSYNVTVDSANTARIIYTPESSWILNYYYNTSAQGIYDGTLTSTSNAANVQFDFVGTRVLVFGSVGNESNPSTSPFSSYTVDGTPLDEFQGVLPPNQTQQNDVQFFDSGMLLNGSHTLTINVTWEVTSSNTYMLDYIVYSMLDPNAPAVVSSTSASGATSAGSTSVSPSPTSTELFKNSSMSVGAKAGSVIGGLAVLAVLVIALCFCYRRKRATRDDADTLPSPMHFDDPFGPWNSTDNVPDGAKYRNGIPYGPGAEMAQDASFLIADRTSRTSLVAWPPSAELSLLTTTSRRSMPRPDSPLTPYAAPTPSSPSTSSLVRPLPTPTSIRFPAVASSTLLAPSALTSGTVMTTLTADDPFASDASLLPSPARIPPPSPELHRDSGIRFEPGVAWPAKAIEEVEAVEAPPVYTRA</sequence>
<comment type="caution">
    <text evidence="3">The sequence shown here is derived from an EMBL/GenBank/DDBJ whole genome shotgun (WGS) entry which is preliminary data.</text>
</comment>
<protein>
    <submittedName>
        <fullName evidence="3">Uncharacterized protein</fullName>
    </submittedName>
</protein>
<proteinExistence type="predicted"/>
<keyword evidence="2" id="KW-1133">Transmembrane helix</keyword>
<dbReference type="OrthoDB" id="2804581at2759"/>
<evidence type="ECO:0000256" key="1">
    <source>
        <dbReference type="SAM" id="MobiDB-lite"/>
    </source>
</evidence>
<keyword evidence="4" id="KW-1185">Reference proteome</keyword>
<evidence type="ECO:0000313" key="4">
    <source>
        <dbReference type="Proteomes" id="UP000287166"/>
    </source>
</evidence>
<keyword evidence="2" id="KW-0812">Transmembrane</keyword>
<dbReference type="RefSeq" id="XP_027616430.1">
    <property type="nucleotide sequence ID" value="XM_027760629.1"/>
</dbReference>
<feature type="region of interest" description="Disordered" evidence="1">
    <location>
        <begin position="289"/>
        <end position="324"/>
    </location>
</feature>
<feature type="transmembrane region" description="Helical" evidence="2">
    <location>
        <begin position="189"/>
        <end position="210"/>
    </location>
</feature>
<dbReference type="Gene3D" id="2.60.120.260">
    <property type="entry name" value="Galactose-binding domain-like"/>
    <property type="match status" value="1"/>
</dbReference>
<name>A0A401GTH8_9APHY</name>
<evidence type="ECO:0000256" key="2">
    <source>
        <dbReference type="SAM" id="Phobius"/>
    </source>
</evidence>